<keyword evidence="1" id="KW-1133">Transmembrane helix</keyword>
<keyword evidence="1" id="KW-0812">Transmembrane</keyword>
<proteinExistence type="predicted"/>
<dbReference type="AlphaFoldDB" id="A0AB36IKK7"/>
<reference evidence="2 3" key="1">
    <citation type="submission" date="2015-12" db="EMBL/GenBank/DDBJ databases">
        <title>Genome sequence of Corynebacterium AS 1.542.</title>
        <authorList>
            <person name="Yang J."/>
            <person name="Yang S."/>
        </authorList>
    </citation>
    <scope>NUCLEOTIDE SEQUENCE [LARGE SCALE GENOMIC DNA]</scope>
    <source>
        <strain evidence="2 3">AS 1.542</strain>
    </source>
</reference>
<gene>
    <name evidence="2" type="ORF">AUP69_01075</name>
</gene>
<accession>A0AB36IKK7</accession>
<evidence type="ECO:0000313" key="2">
    <source>
        <dbReference type="EMBL" id="OKX84492.1"/>
    </source>
</evidence>
<dbReference type="Proteomes" id="UP000186091">
    <property type="component" value="Unassembled WGS sequence"/>
</dbReference>
<protein>
    <submittedName>
        <fullName evidence="2">Heavy metal transporter</fullName>
    </submittedName>
</protein>
<dbReference type="EMBL" id="LOQT01000010">
    <property type="protein sequence ID" value="OKX84492.1"/>
    <property type="molecule type" value="Genomic_DNA"/>
</dbReference>
<name>A0AB36IKK7_CORGT</name>
<organism evidence="2 3">
    <name type="scientific">Corynebacterium glutamicum</name>
    <name type="common">Brevibacterium saccharolyticum</name>
    <dbReference type="NCBI Taxonomy" id="1718"/>
    <lineage>
        <taxon>Bacteria</taxon>
        <taxon>Bacillati</taxon>
        <taxon>Actinomycetota</taxon>
        <taxon>Actinomycetes</taxon>
        <taxon>Mycobacteriales</taxon>
        <taxon>Corynebacteriaceae</taxon>
        <taxon>Corynebacterium</taxon>
    </lineage>
</organism>
<evidence type="ECO:0000256" key="1">
    <source>
        <dbReference type="SAM" id="Phobius"/>
    </source>
</evidence>
<sequence>MDFLEDTPINLLLFIALGWPLAKHAVMGKLMAIVILAPVAFAT</sequence>
<feature type="transmembrane region" description="Helical" evidence="1">
    <location>
        <begin position="12"/>
        <end position="41"/>
    </location>
</feature>
<evidence type="ECO:0000313" key="3">
    <source>
        <dbReference type="Proteomes" id="UP000186091"/>
    </source>
</evidence>
<comment type="caution">
    <text evidence="2">The sequence shown here is derived from an EMBL/GenBank/DDBJ whole genome shotgun (WGS) entry which is preliminary data.</text>
</comment>
<keyword evidence="1" id="KW-0472">Membrane</keyword>